<comment type="caution">
    <text evidence="1">The sequence shown here is derived from an EMBL/GenBank/DDBJ whole genome shotgun (WGS) entry which is preliminary data.</text>
</comment>
<dbReference type="EMBL" id="QHHQ01000003">
    <property type="protein sequence ID" value="RAI00741.1"/>
    <property type="molecule type" value="Genomic_DNA"/>
</dbReference>
<dbReference type="Proteomes" id="UP000249590">
    <property type="component" value="Unassembled WGS sequence"/>
</dbReference>
<keyword evidence="2" id="KW-1185">Reference proteome</keyword>
<organism evidence="1 2">
    <name type="scientific">Acuticoccus sediminis</name>
    <dbReference type="NCBI Taxonomy" id="2184697"/>
    <lineage>
        <taxon>Bacteria</taxon>
        <taxon>Pseudomonadati</taxon>
        <taxon>Pseudomonadota</taxon>
        <taxon>Alphaproteobacteria</taxon>
        <taxon>Hyphomicrobiales</taxon>
        <taxon>Amorphaceae</taxon>
        <taxon>Acuticoccus</taxon>
    </lineage>
</organism>
<evidence type="ECO:0000313" key="2">
    <source>
        <dbReference type="Proteomes" id="UP000249590"/>
    </source>
</evidence>
<gene>
    <name evidence="1" type="ORF">DLJ53_15960</name>
</gene>
<name>A0A8B2NWK9_9HYPH</name>
<evidence type="ECO:0000313" key="1">
    <source>
        <dbReference type="EMBL" id="RAI00741.1"/>
    </source>
</evidence>
<sequence length="106" mass="11247">MAAPIHVKTTADGRAVEVKGLAVTLAGQVEAFELIKVADHPNRRAILAAVPEATHMAGRVPLDEAQAATVFAAFARAEAEILAHPTAIAERFRLAVNRRAMIDGIE</sequence>
<accession>A0A8B2NWK9</accession>
<dbReference type="OrthoDB" id="7572049at2"/>
<reference evidence="1 2" key="1">
    <citation type="submission" date="2018-05" db="EMBL/GenBank/DDBJ databases">
        <title>Acuticoccus sediminis sp. nov., isolated from deep-sea sediment of Indian Ocean.</title>
        <authorList>
            <person name="Liu X."/>
            <person name="Lai Q."/>
            <person name="Du Y."/>
            <person name="Sun F."/>
            <person name="Zhang X."/>
            <person name="Wang S."/>
            <person name="Shao Z."/>
        </authorList>
    </citation>
    <scope>NUCLEOTIDE SEQUENCE [LARGE SCALE GENOMIC DNA]</scope>
    <source>
        <strain evidence="1 2">PTG4-2</strain>
    </source>
</reference>
<proteinExistence type="predicted"/>
<protein>
    <submittedName>
        <fullName evidence="1">Uncharacterized protein</fullName>
    </submittedName>
</protein>
<dbReference type="AlphaFoldDB" id="A0A8B2NWK9"/>
<dbReference type="RefSeq" id="WP_111346955.1">
    <property type="nucleotide sequence ID" value="NZ_JAIWKD010000008.1"/>
</dbReference>